<dbReference type="EMBL" id="KV878341">
    <property type="protein sequence ID" value="OJJ46829.1"/>
    <property type="molecule type" value="Genomic_DNA"/>
</dbReference>
<dbReference type="AlphaFoldDB" id="A0A1L9SHY8"/>
<dbReference type="InterPro" id="IPR027417">
    <property type="entry name" value="P-loop_NTPase"/>
</dbReference>
<evidence type="ECO:0000313" key="4">
    <source>
        <dbReference type="Proteomes" id="UP000184188"/>
    </source>
</evidence>
<keyword evidence="1" id="KW-0677">Repeat</keyword>
<evidence type="ECO:0000313" key="3">
    <source>
        <dbReference type="EMBL" id="OJJ46829.1"/>
    </source>
</evidence>
<dbReference type="Proteomes" id="UP000184188">
    <property type="component" value="Unassembled WGS sequence"/>
</dbReference>
<dbReference type="PANTHER" id="PTHR46082">
    <property type="entry name" value="ATP/GTP-BINDING PROTEIN-RELATED"/>
    <property type="match status" value="1"/>
</dbReference>
<feature type="domain" description="Nephrocystin 3-like N-terminal" evidence="2">
    <location>
        <begin position="338"/>
        <end position="513"/>
    </location>
</feature>
<evidence type="ECO:0000259" key="2">
    <source>
        <dbReference type="Pfam" id="PF24883"/>
    </source>
</evidence>
<dbReference type="InterPro" id="IPR053137">
    <property type="entry name" value="NLR-like"/>
</dbReference>
<sequence>MAAARAMMDEIHEDCGRTSHGDTNTYTLGTIMGHNCVIACLPGGVYGTTSTTAVANSMRFSFPSIQFWLMVGIGGGAPTDRNDIRLGDVVVSRPSPGRGAVIQYDYGKLMSGGRFEQTGTLNKPPPLLLTASAKLEAEYRVRKDGQIPTFIAEMLRQYPDMKAKYSHPGVEHDILFHPSYDHFDPGLTCRNCDKTQVKPRATRPSTNPIVHYGTIASGNQVIKDAKTRDKFSRELGILCFEMEAAGLMDNFPSIAIRGICDYADSHKSKQWQEYAAVSAAAYAKELLSVIPHRYQAKEVDSPRIWSEKTPTSRKELLESLEFDEIYSRHASIKTAHTQTCKWLFDNLKYQNWLNFNKYSEHHGFLWIKGKPGAGKSTIMKYTLENARKAMKNKEKVIISFFFNARGEYLENSTIGMYRSLLFQLLLAVPDLQVTLNSNSIAKGTHGSDWSIEILQNLFLQAIKQLTDQSVMCFIDALDECDEDEIRNMVDFLSSFGDMSDHRVSRLYICFSSRHYPHISLETGLEIILDDEDGHSEDLAKYLNSKLSSIKGKKIEEVKAEVLGKSSGIFLWVVLVVPILRKAYDHGRMAALRQKLREIPSGLNDLFKDILTRDRDNLEDLFVCLQWILYSKRPLTPFELFFAIQSRDVRELSSAEPPEDTESVRRFILSSSKGLAELSKSRRPNAQFIHESVRDYLLRDGGMQSLLVDLQVGLAHSSHDLLRHCCDNYMAMVVQSHPAGWPNLPDAKSHEAAVLRKEISEKFPLLPYVVEFLIKHADDAEGEGIQQDSWVDGFPLKSWIYLHNIFEKHQVRRYKDSARLVYILAENDLANLMKAGMQRGLYTNLNSSGGRYGSPIRVAFLRGSKGVLEIL</sequence>
<dbReference type="STRING" id="1073090.A0A1L9SHY8"/>
<dbReference type="GO" id="GO:0003824">
    <property type="term" value="F:catalytic activity"/>
    <property type="evidence" value="ECO:0007669"/>
    <property type="project" value="InterPro"/>
</dbReference>
<gene>
    <name evidence="3" type="ORF">ASPZODRAFT_43650</name>
</gene>
<dbReference type="RefSeq" id="XP_022581339.1">
    <property type="nucleotide sequence ID" value="XM_022728340.1"/>
</dbReference>
<dbReference type="GO" id="GO:0009116">
    <property type="term" value="P:nucleoside metabolic process"/>
    <property type="evidence" value="ECO:0007669"/>
    <property type="project" value="InterPro"/>
</dbReference>
<organism evidence="3 4">
    <name type="scientific">Penicilliopsis zonata CBS 506.65</name>
    <dbReference type="NCBI Taxonomy" id="1073090"/>
    <lineage>
        <taxon>Eukaryota</taxon>
        <taxon>Fungi</taxon>
        <taxon>Dikarya</taxon>
        <taxon>Ascomycota</taxon>
        <taxon>Pezizomycotina</taxon>
        <taxon>Eurotiomycetes</taxon>
        <taxon>Eurotiomycetidae</taxon>
        <taxon>Eurotiales</taxon>
        <taxon>Aspergillaceae</taxon>
        <taxon>Penicilliopsis</taxon>
    </lineage>
</organism>
<accession>A0A1L9SHY8</accession>
<dbReference type="OrthoDB" id="194358at2759"/>
<protein>
    <recommendedName>
        <fullName evidence="2">Nephrocystin 3-like N-terminal domain-containing protein</fullName>
    </recommendedName>
</protein>
<name>A0A1L9SHY8_9EURO</name>
<proteinExistence type="predicted"/>
<dbReference type="InterPro" id="IPR056884">
    <property type="entry name" value="NPHP3-like_N"/>
</dbReference>
<dbReference type="SUPFAM" id="SSF52540">
    <property type="entry name" value="P-loop containing nucleoside triphosphate hydrolases"/>
    <property type="match status" value="1"/>
</dbReference>
<dbReference type="VEuPathDB" id="FungiDB:ASPZODRAFT_43650"/>
<dbReference type="Pfam" id="PF24883">
    <property type="entry name" value="NPHP3_N"/>
    <property type="match status" value="1"/>
</dbReference>
<keyword evidence="4" id="KW-1185">Reference proteome</keyword>
<feature type="non-terminal residue" evidence="3">
    <location>
        <position position="870"/>
    </location>
</feature>
<dbReference type="PANTHER" id="PTHR46082:SF11">
    <property type="entry name" value="AAA+ ATPASE DOMAIN-CONTAINING PROTEIN-RELATED"/>
    <property type="match status" value="1"/>
</dbReference>
<dbReference type="GeneID" id="34614804"/>
<dbReference type="SUPFAM" id="SSF53167">
    <property type="entry name" value="Purine and uridine phosphorylases"/>
    <property type="match status" value="1"/>
</dbReference>
<dbReference type="Gene3D" id="3.40.50.300">
    <property type="entry name" value="P-loop containing nucleotide triphosphate hydrolases"/>
    <property type="match status" value="1"/>
</dbReference>
<dbReference type="Gene3D" id="3.40.50.1580">
    <property type="entry name" value="Nucleoside phosphorylase domain"/>
    <property type="match status" value="1"/>
</dbReference>
<evidence type="ECO:0000256" key="1">
    <source>
        <dbReference type="ARBA" id="ARBA00022737"/>
    </source>
</evidence>
<reference evidence="4" key="1">
    <citation type="journal article" date="2017" name="Genome Biol.">
        <title>Comparative genomics reveals high biological diversity and specific adaptations in the industrially and medically important fungal genus Aspergillus.</title>
        <authorList>
            <person name="de Vries R.P."/>
            <person name="Riley R."/>
            <person name="Wiebenga A."/>
            <person name="Aguilar-Osorio G."/>
            <person name="Amillis S."/>
            <person name="Uchima C.A."/>
            <person name="Anderluh G."/>
            <person name="Asadollahi M."/>
            <person name="Askin M."/>
            <person name="Barry K."/>
            <person name="Battaglia E."/>
            <person name="Bayram O."/>
            <person name="Benocci T."/>
            <person name="Braus-Stromeyer S.A."/>
            <person name="Caldana C."/>
            <person name="Canovas D."/>
            <person name="Cerqueira G.C."/>
            <person name="Chen F."/>
            <person name="Chen W."/>
            <person name="Choi C."/>
            <person name="Clum A."/>
            <person name="Dos Santos R.A."/>
            <person name="Damasio A.R."/>
            <person name="Diallinas G."/>
            <person name="Emri T."/>
            <person name="Fekete E."/>
            <person name="Flipphi M."/>
            <person name="Freyberg S."/>
            <person name="Gallo A."/>
            <person name="Gournas C."/>
            <person name="Habgood R."/>
            <person name="Hainaut M."/>
            <person name="Harispe M.L."/>
            <person name="Henrissat B."/>
            <person name="Hilden K.S."/>
            <person name="Hope R."/>
            <person name="Hossain A."/>
            <person name="Karabika E."/>
            <person name="Karaffa L."/>
            <person name="Karanyi Z."/>
            <person name="Krasevec N."/>
            <person name="Kuo A."/>
            <person name="Kusch H."/>
            <person name="LaButti K."/>
            <person name="Lagendijk E.L."/>
            <person name="Lapidus A."/>
            <person name="Levasseur A."/>
            <person name="Lindquist E."/>
            <person name="Lipzen A."/>
            <person name="Logrieco A.F."/>
            <person name="MacCabe A."/>
            <person name="Maekelae M.R."/>
            <person name="Malavazi I."/>
            <person name="Melin P."/>
            <person name="Meyer V."/>
            <person name="Mielnichuk N."/>
            <person name="Miskei M."/>
            <person name="Molnar A.P."/>
            <person name="Mule G."/>
            <person name="Ngan C.Y."/>
            <person name="Orejas M."/>
            <person name="Orosz E."/>
            <person name="Ouedraogo J.P."/>
            <person name="Overkamp K.M."/>
            <person name="Park H.-S."/>
            <person name="Perrone G."/>
            <person name="Piumi F."/>
            <person name="Punt P.J."/>
            <person name="Ram A.F."/>
            <person name="Ramon A."/>
            <person name="Rauscher S."/>
            <person name="Record E."/>
            <person name="Riano-Pachon D.M."/>
            <person name="Robert V."/>
            <person name="Roehrig J."/>
            <person name="Ruller R."/>
            <person name="Salamov A."/>
            <person name="Salih N.S."/>
            <person name="Samson R.A."/>
            <person name="Sandor E."/>
            <person name="Sanguinetti M."/>
            <person name="Schuetze T."/>
            <person name="Sepcic K."/>
            <person name="Shelest E."/>
            <person name="Sherlock G."/>
            <person name="Sophianopoulou V."/>
            <person name="Squina F.M."/>
            <person name="Sun H."/>
            <person name="Susca A."/>
            <person name="Todd R.B."/>
            <person name="Tsang A."/>
            <person name="Unkles S.E."/>
            <person name="van de Wiele N."/>
            <person name="van Rossen-Uffink D."/>
            <person name="Oliveira J.V."/>
            <person name="Vesth T.C."/>
            <person name="Visser J."/>
            <person name="Yu J.-H."/>
            <person name="Zhou M."/>
            <person name="Andersen M.R."/>
            <person name="Archer D.B."/>
            <person name="Baker S.E."/>
            <person name="Benoit I."/>
            <person name="Brakhage A.A."/>
            <person name="Braus G.H."/>
            <person name="Fischer R."/>
            <person name="Frisvad J.C."/>
            <person name="Goldman G.H."/>
            <person name="Houbraken J."/>
            <person name="Oakley B."/>
            <person name="Pocsi I."/>
            <person name="Scazzocchio C."/>
            <person name="Seiboth B."/>
            <person name="vanKuyk P.A."/>
            <person name="Wortman J."/>
            <person name="Dyer P.S."/>
            <person name="Grigoriev I.V."/>
        </authorList>
    </citation>
    <scope>NUCLEOTIDE SEQUENCE [LARGE SCALE GENOMIC DNA]</scope>
    <source>
        <strain evidence="4">CBS 506.65</strain>
    </source>
</reference>
<dbReference type="InterPro" id="IPR035994">
    <property type="entry name" value="Nucleoside_phosphorylase_sf"/>
</dbReference>